<dbReference type="InterPro" id="IPR054817">
    <property type="entry name" value="Glycosyl_F510_1955-like"/>
</dbReference>
<dbReference type="InterPro" id="IPR015943">
    <property type="entry name" value="WD40/YVTN_repeat-like_dom_sf"/>
</dbReference>
<accession>A0ABN3BYV6</accession>
<dbReference type="PROSITE" id="PS51318">
    <property type="entry name" value="TAT"/>
    <property type="match status" value="1"/>
</dbReference>
<protein>
    <recommendedName>
        <fullName evidence="4">Exo-alpha-sialidase</fullName>
    </recommendedName>
</protein>
<name>A0ABN3BYV6_9MICC</name>
<dbReference type="InterPro" id="IPR006311">
    <property type="entry name" value="TAT_signal"/>
</dbReference>
<dbReference type="Proteomes" id="UP001500432">
    <property type="component" value="Unassembled WGS sequence"/>
</dbReference>
<keyword evidence="1" id="KW-0732">Signal</keyword>
<feature type="chain" id="PRO_5045312034" description="Exo-alpha-sialidase" evidence="1">
    <location>
        <begin position="36"/>
        <end position="298"/>
    </location>
</feature>
<dbReference type="PROSITE" id="PS51257">
    <property type="entry name" value="PROKAR_LIPOPROTEIN"/>
    <property type="match status" value="1"/>
</dbReference>
<evidence type="ECO:0000256" key="1">
    <source>
        <dbReference type="SAM" id="SignalP"/>
    </source>
</evidence>
<evidence type="ECO:0000313" key="2">
    <source>
        <dbReference type="EMBL" id="GAA2202064.1"/>
    </source>
</evidence>
<feature type="signal peptide" evidence="1">
    <location>
        <begin position="1"/>
        <end position="35"/>
    </location>
</feature>
<keyword evidence="3" id="KW-1185">Reference proteome</keyword>
<reference evidence="2 3" key="1">
    <citation type="journal article" date="2019" name="Int. J. Syst. Evol. Microbiol.">
        <title>The Global Catalogue of Microorganisms (GCM) 10K type strain sequencing project: providing services to taxonomists for standard genome sequencing and annotation.</title>
        <authorList>
            <consortium name="The Broad Institute Genomics Platform"/>
            <consortium name="The Broad Institute Genome Sequencing Center for Infectious Disease"/>
            <person name="Wu L."/>
            <person name="Ma J."/>
        </authorList>
    </citation>
    <scope>NUCLEOTIDE SEQUENCE [LARGE SCALE GENOMIC DNA]</scope>
    <source>
        <strain evidence="2 3">JCM 16034</strain>
    </source>
</reference>
<dbReference type="Gene3D" id="2.130.10.10">
    <property type="entry name" value="YVTN repeat-like/Quinoprotein amine dehydrogenase"/>
    <property type="match status" value="2"/>
</dbReference>
<evidence type="ECO:0008006" key="4">
    <source>
        <dbReference type="Google" id="ProtNLM"/>
    </source>
</evidence>
<dbReference type="NCBIfam" id="NF045728">
    <property type="entry name" value="glycosyl_F510_1955"/>
    <property type="match status" value="1"/>
</dbReference>
<gene>
    <name evidence="2" type="ORF">GCM10009849_28950</name>
</gene>
<sequence>MPRARTPLSRPGVLGAVLAAALGGALALAGCAAPAAGTTASAASGPTGASLPGGHVHGIAATGDGSTVLIGTHQGVYDVSGAEPERVSAADDFMGFVGDPAGTLWASGHPGPGSSRPNPLGLLRSTDGGRTWTVVSNEGVSDFHALTVTKSGLVGFDGVLKRTPTGEAWAAVSSSLHPAVLAGHPSTDTVLATTEKGLFASLDGGTTWLAVPSAPLIQFAAFSDARRVVGVAPDGAVYSSADAGISWTRLGDAGKGVEAVTAVAAPGQPVRVLAATDSGLVESRDGGATFAAYEPTRP</sequence>
<comment type="caution">
    <text evidence="2">The sequence shown here is derived from an EMBL/GenBank/DDBJ whole genome shotgun (WGS) entry which is preliminary data.</text>
</comment>
<proteinExistence type="predicted"/>
<dbReference type="CDD" id="cd15482">
    <property type="entry name" value="Sialidase_non-viral"/>
    <property type="match status" value="1"/>
</dbReference>
<dbReference type="SUPFAM" id="SSF110296">
    <property type="entry name" value="Oligoxyloglucan reducing end-specific cellobiohydrolase"/>
    <property type="match status" value="1"/>
</dbReference>
<dbReference type="EMBL" id="BAAAQW010000009">
    <property type="protein sequence ID" value="GAA2202064.1"/>
    <property type="molecule type" value="Genomic_DNA"/>
</dbReference>
<evidence type="ECO:0000313" key="3">
    <source>
        <dbReference type="Proteomes" id="UP001500432"/>
    </source>
</evidence>
<organism evidence="2 3">
    <name type="scientific">Sinomonas flava</name>
    <dbReference type="NCBI Taxonomy" id="496857"/>
    <lineage>
        <taxon>Bacteria</taxon>
        <taxon>Bacillati</taxon>
        <taxon>Actinomycetota</taxon>
        <taxon>Actinomycetes</taxon>
        <taxon>Micrococcales</taxon>
        <taxon>Micrococcaceae</taxon>
        <taxon>Sinomonas</taxon>
    </lineage>
</organism>